<evidence type="ECO:0000259" key="1">
    <source>
        <dbReference type="Pfam" id="PF07883"/>
    </source>
</evidence>
<keyword evidence="3" id="KW-1185">Reference proteome</keyword>
<protein>
    <submittedName>
        <fullName evidence="2">Cupin domain-containing protein</fullName>
    </submittedName>
</protein>
<comment type="caution">
    <text evidence="2">The sequence shown here is derived from an EMBL/GenBank/DDBJ whole genome shotgun (WGS) entry which is preliminary data.</text>
</comment>
<dbReference type="InterPro" id="IPR013096">
    <property type="entry name" value="Cupin_2"/>
</dbReference>
<accession>A0ABW1VHV8</accession>
<dbReference type="SUPFAM" id="SSF51182">
    <property type="entry name" value="RmlC-like cupins"/>
    <property type="match status" value="1"/>
</dbReference>
<dbReference type="Pfam" id="PF07883">
    <property type="entry name" value="Cupin_2"/>
    <property type="match status" value="1"/>
</dbReference>
<dbReference type="Proteomes" id="UP001596306">
    <property type="component" value="Unassembled WGS sequence"/>
</dbReference>
<sequence>MPLYANRQELKNRPESESWVDIDDVEFFTLGNADRLAEGEEPPASRWPDPIDDAEASLHTTHDIPVARRIVPTTPKERIIVVSGEAYVETETARATLKKMQWIDVPAGGAIVRNALNPGPEGHRGQVEIARIAGRWGEAVRTAIFTFGPGRPCDYHYHDGDEYWFVFRGHFTLRYRGQDHEVQPGAILAAGMGEEHGVVDPSETFEGIGFATQLEGRKRDGHLWRAVHGEPVETR</sequence>
<dbReference type="RefSeq" id="WP_386732547.1">
    <property type="nucleotide sequence ID" value="NZ_JBHSTP010000003.1"/>
</dbReference>
<proteinExistence type="predicted"/>
<dbReference type="InterPro" id="IPR011051">
    <property type="entry name" value="RmlC_Cupin_sf"/>
</dbReference>
<evidence type="ECO:0000313" key="3">
    <source>
        <dbReference type="Proteomes" id="UP001596306"/>
    </source>
</evidence>
<dbReference type="Gene3D" id="2.60.120.10">
    <property type="entry name" value="Jelly Rolls"/>
    <property type="match status" value="1"/>
</dbReference>
<feature type="domain" description="Cupin type-2" evidence="1">
    <location>
        <begin position="144"/>
        <end position="202"/>
    </location>
</feature>
<dbReference type="EMBL" id="JBHSTP010000003">
    <property type="protein sequence ID" value="MFC6357102.1"/>
    <property type="molecule type" value="Genomic_DNA"/>
</dbReference>
<name>A0ABW1VHV8_9MICO</name>
<reference evidence="3" key="1">
    <citation type="journal article" date="2019" name="Int. J. Syst. Evol. Microbiol.">
        <title>The Global Catalogue of Microorganisms (GCM) 10K type strain sequencing project: providing services to taxonomists for standard genome sequencing and annotation.</title>
        <authorList>
            <consortium name="The Broad Institute Genomics Platform"/>
            <consortium name="The Broad Institute Genome Sequencing Center for Infectious Disease"/>
            <person name="Wu L."/>
            <person name="Ma J."/>
        </authorList>
    </citation>
    <scope>NUCLEOTIDE SEQUENCE [LARGE SCALE GENOMIC DNA]</scope>
    <source>
        <strain evidence="3">CCUG 43304</strain>
    </source>
</reference>
<organism evidence="2 3">
    <name type="scientific">Luethyella okanaganae</name>
    <dbReference type="NCBI Taxonomy" id="69372"/>
    <lineage>
        <taxon>Bacteria</taxon>
        <taxon>Bacillati</taxon>
        <taxon>Actinomycetota</taxon>
        <taxon>Actinomycetes</taxon>
        <taxon>Micrococcales</taxon>
        <taxon>Microbacteriaceae</taxon>
        <taxon>Luethyella</taxon>
    </lineage>
</organism>
<evidence type="ECO:0000313" key="2">
    <source>
        <dbReference type="EMBL" id="MFC6357102.1"/>
    </source>
</evidence>
<dbReference type="InterPro" id="IPR014710">
    <property type="entry name" value="RmlC-like_jellyroll"/>
</dbReference>
<gene>
    <name evidence="2" type="ORF">ACFQB0_13405</name>
</gene>